<keyword evidence="3" id="KW-1185">Reference proteome</keyword>
<sequence length="378" mass="43685">MNKNKNFNGDKLRSARLYRNKSIDLLSKETNIKKDHLKNLEDNKELPNLEEILNLSNILKFPREYFDKMSKINVNIEKVYFNSKILDGNDLSDCTKDELSYLEKILITNKIYNFIEQYISFPKLNLPLINKGESIESIAKSVRKYWNLDDTPIYNMLNLLESNGIIISTINTGKNSIKSFSVKHKSYDNEKYTIVLGNDKKSITRRNYELAYELGKILLEDIVKANQFAEAFLLPEVSLLGNLGNTAEIEDYIDLKAMWIVPISTLISRLYDLGQISGRKYDYLKKEMKKLGWSKKEPLDNAKATNPILSKTALDLIIENNIMTKSSFIKYLSEDGVPLYQEDIEELLGLKKGKLSSTYEVEEDKVVNKDIKVINFKR</sequence>
<protein>
    <submittedName>
        <fullName evidence="2">Transcriptional regulator</fullName>
    </submittedName>
</protein>
<dbReference type="PROSITE" id="PS50943">
    <property type="entry name" value="HTH_CROC1"/>
    <property type="match status" value="1"/>
</dbReference>
<dbReference type="InterPro" id="IPR010982">
    <property type="entry name" value="Lambda_DNA-bd_dom_sf"/>
</dbReference>
<evidence type="ECO:0000313" key="3">
    <source>
        <dbReference type="Proteomes" id="UP000215694"/>
    </source>
</evidence>
<evidence type="ECO:0000313" key="2">
    <source>
        <dbReference type="EMBL" id="RDY29002.1"/>
    </source>
</evidence>
<evidence type="ECO:0000259" key="1">
    <source>
        <dbReference type="PROSITE" id="PS50943"/>
    </source>
</evidence>
<dbReference type="InterPro" id="IPR052345">
    <property type="entry name" value="Rad_response_metalloprotease"/>
</dbReference>
<dbReference type="InterPro" id="IPR001387">
    <property type="entry name" value="Cro/C1-type_HTH"/>
</dbReference>
<dbReference type="Proteomes" id="UP000215694">
    <property type="component" value="Unassembled WGS sequence"/>
</dbReference>
<dbReference type="EMBL" id="NOJY02000004">
    <property type="protein sequence ID" value="RDY29002.1"/>
    <property type="molecule type" value="Genomic_DNA"/>
</dbReference>
<comment type="caution">
    <text evidence="2">The sequence shown here is derived from an EMBL/GenBank/DDBJ whole genome shotgun (WGS) entry which is preliminary data.</text>
</comment>
<dbReference type="GO" id="GO:0003677">
    <property type="term" value="F:DNA binding"/>
    <property type="evidence" value="ECO:0007669"/>
    <property type="project" value="InterPro"/>
</dbReference>
<dbReference type="PANTHER" id="PTHR43236:SF1">
    <property type="entry name" value="BLL7220 PROTEIN"/>
    <property type="match status" value="1"/>
</dbReference>
<feature type="domain" description="HTH cro/C1-type" evidence="1">
    <location>
        <begin position="12"/>
        <end position="66"/>
    </location>
</feature>
<dbReference type="SUPFAM" id="SSF47413">
    <property type="entry name" value="lambda repressor-like DNA-binding domains"/>
    <property type="match status" value="1"/>
</dbReference>
<dbReference type="Gene3D" id="1.10.260.40">
    <property type="entry name" value="lambda repressor-like DNA-binding domains"/>
    <property type="match status" value="1"/>
</dbReference>
<gene>
    <name evidence="2" type="ORF">CHL78_003525</name>
</gene>
<reference evidence="2 3" key="1">
    <citation type="journal article" date="2017" name="Genome Announc.">
        <title>Draft Genome Sequence of Romboutsia weinsteinii sp. nov. Strain CCRI-19649(T) Isolated from Surface Water.</title>
        <authorList>
            <person name="Maheux A.F."/>
            <person name="Boudreau D.K."/>
            <person name="Berube E."/>
            <person name="Boissinot M."/>
            <person name="Cantin P."/>
            <person name="Raymond F."/>
            <person name="Corbeil J."/>
            <person name="Omar R.F."/>
            <person name="Bergeron M.G."/>
        </authorList>
    </citation>
    <scope>NUCLEOTIDE SEQUENCE [LARGE SCALE GENOMIC DNA]</scope>
    <source>
        <strain evidence="2 3">CCRI-19649</strain>
    </source>
</reference>
<dbReference type="RefSeq" id="WP_094367244.1">
    <property type="nucleotide sequence ID" value="NZ_NOJY02000004.1"/>
</dbReference>
<dbReference type="AlphaFoldDB" id="A0A371J8B3"/>
<dbReference type="OrthoDB" id="9816277at2"/>
<dbReference type="PANTHER" id="PTHR43236">
    <property type="entry name" value="ANTITOXIN HIGA1"/>
    <property type="match status" value="1"/>
</dbReference>
<name>A0A371J8B3_9FIRM</name>
<accession>A0A371J8B3</accession>
<organism evidence="2 3">
    <name type="scientific">Romboutsia weinsteinii</name>
    <dbReference type="NCBI Taxonomy" id="2020949"/>
    <lineage>
        <taxon>Bacteria</taxon>
        <taxon>Bacillati</taxon>
        <taxon>Bacillota</taxon>
        <taxon>Clostridia</taxon>
        <taxon>Peptostreptococcales</taxon>
        <taxon>Peptostreptococcaceae</taxon>
        <taxon>Romboutsia</taxon>
    </lineage>
</organism>
<proteinExistence type="predicted"/>